<feature type="domain" description="EcxA zinc-binding" evidence="1">
    <location>
        <begin position="402"/>
        <end position="702"/>
    </location>
</feature>
<dbReference type="GO" id="GO:0008237">
    <property type="term" value="F:metallopeptidase activity"/>
    <property type="evidence" value="ECO:0007669"/>
    <property type="project" value="InterPro"/>
</dbReference>
<evidence type="ECO:0000313" key="3">
    <source>
        <dbReference type="EMBL" id="PEN05816.1"/>
    </source>
</evidence>
<reference evidence="3 4" key="1">
    <citation type="submission" date="2017-10" db="EMBL/GenBank/DDBJ databases">
        <title>Draft genome of Longimonas halophila.</title>
        <authorList>
            <person name="Goh K.M."/>
            <person name="Shamsir M.S."/>
            <person name="Lim S.W."/>
        </authorList>
    </citation>
    <scope>NUCLEOTIDE SEQUENCE [LARGE SCALE GENOMIC DNA]</scope>
    <source>
        <strain evidence="3 4">KCTC 42399</strain>
    </source>
</reference>
<dbReference type="SUPFAM" id="SSF55486">
    <property type="entry name" value="Metalloproteases ('zincins'), catalytic domain"/>
    <property type="match status" value="1"/>
</dbReference>
<evidence type="ECO:0000259" key="1">
    <source>
        <dbReference type="Pfam" id="PF16313"/>
    </source>
</evidence>
<name>A0A2H3NMF2_9BACT</name>
<dbReference type="InterPro" id="IPR033413">
    <property type="entry name" value="DUF5117"/>
</dbReference>
<organism evidence="3 4">
    <name type="scientific">Longimonas halophila</name>
    <dbReference type="NCBI Taxonomy" id="1469170"/>
    <lineage>
        <taxon>Bacteria</taxon>
        <taxon>Pseudomonadati</taxon>
        <taxon>Rhodothermota</taxon>
        <taxon>Rhodothermia</taxon>
        <taxon>Rhodothermales</taxon>
        <taxon>Salisaetaceae</taxon>
        <taxon>Longimonas</taxon>
    </lineage>
</organism>
<dbReference type="CDD" id="cd04276">
    <property type="entry name" value="ZnMc_MMP_like_2"/>
    <property type="match status" value="1"/>
</dbReference>
<protein>
    <recommendedName>
        <fullName evidence="5">Peptidase</fullName>
    </recommendedName>
</protein>
<dbReference type="EMBL" id="PDEP01000011">
    <property type="protein sequence ID" value="PEN05816.1"/>
    <property type="molecule type" value="Genomic_DNA"/>
</dbReference>
<dbReference type="InterPro" id="IPR034032">
    <property type="entry name" value="Zn_MMP-like_bac"/>
</dbReference>
<dbReference type="PANTHER" id="PTHR38478">
    <property type="entry name" value="PEPTIDASE M1A AND M12B"/>
    <property type="match status" value="1"/>
</dbReference>
<comment type="caution">
    <text evidence="3">The sequence shown here is derived from an EMBL/GenBank/DDBJ whole genome shotgun (WGS) entry which is preliminary data.</text>
</comment>
<dbReference type="Gene3D" id="3.40.390.10">
    <property type="entry name" value="Collagenase (Catalytic Domain)"/>
    <property type="match status" value="1"/>
</dbReference>
<keyword evidence="4" id="KW-1185">Reference proteome</keyword>
<dbReference type="Proteomes" id="UP000221024">
    <property type="component" value="Unassembled WGS sequence"/>
</dbReference>
<dbReference type="AlphaFoldDB" id="A0A2H3NMF2"/>
<dbReference type="InterPro" id="IPR024079">
    <property type="entry name" value="MetalloPept_cat_dom_sf"/>
</dbReference>
<accession>A0A2H3NMF2</accession>
<dbReference type="Pfam" id="PF17148">
    <property type="entry name" value="DUF5117"/>
    <property type="match status" value="1"/>
</dbReference>
<evidence type="ECO:0008006" key="5">
    <source>
        <dbReference type="Google" id="ProtNLM"/>
    </source>
</evidence>
<dbReference type="OrthoDB" id="9776599at2"/>
<gene>
    <name evidence="3" type="ORF">CRI93_11510</name>
</gene>
<proteinExistence type="predicted"/>
<evidence type="ECO:0000313" key="4">
    <source>
        <dbReference type="Proteomes" id="UP000221024"/>
    </source>
</evidence>
<dbReference type="InterPro" id="IPR032534">
    <property type="entry name" value="EcxA_zinc-bd"/>
</dbReference>
<evidence type="ECO:0000259" key="2">
    <source>
        <dbReference type="Pfam" id="PF17148"/>
    </source>
</evidence>
<feature type="domain" description="DUF5117" evidence="2">
    <location>
        <begin position="72"/>
        <end position="267"/>
    </location>
</feature>
<sequence length="844" mass="94657">MLVCAMPVAAQELPSIEEKTDGMERMEGFVPLYWDAQAGTLWMEIGAFEEDFLYVNYLTAGLGSNDIGLDRGQPGDTRVVRLERVGPKVLLVQPNQTYRADTDNPAERQAVDDAFADGVLWGFEAAAQAQTDDRVLVEATDFVVRDVHGATQQLQQSGQGSYRLERSRSTPDIERTGAFPQNTEMEARLTFVTDGTPGSEVRSTAADPTSFGLRVRHSFVELPDTDGFEQRAHHPRSGFYSFSYEDYAAPLTEDLTQRFIPRHRLECADEPGDDGLCTPEEPIVYYLDPGTPEPVRTALLDGARWWNEAFEAAGYRDAFQVEMLPDDADPMDIRYNVIQWVHRSTRGWSYGPSITDPRTGEILKAHIVLGSLRVRQDLLLAEGLTAPYTGENAAGLPDDDNPMLDMALDRIRQLSAHEIGHTLGLRHNFAASTQGRTSVMDYPAPYATLNDDGAVTLDDAYATGMGAWDNIAIRYGYAYPQEGESEDELLTRIMQEYDEQGLTYISDNDARPAGAAHPQANLWDNGTDMVEALNHEMEVCQTALDNFDESVIRTGTPHALMEEVLVPLYLRHRYQVQATAKLLGGFTYSYSVRGDAEATPRRVSSGTQRDALDALLRVVEPEALRLPDAARTQIPPRPPGYPSNRELFPGRTGLPFDATAPAEIVATMVFDQLLHPERTARLTQQSPILHEVLDRITDAVWEWNRSDTQRDASSQALKRVVQRVWTDALLEHAVHEDTTPEVRAHLTWHLREIRTWLNRQMEDVPESHRSNTPPIPEAHHSYLLDQIERFLNRDYETETAAPALDTPPGSPIGQGVPAYQQRQNERRTWMQNALPQRTACHAPW</sequence>
<dbReference type="Pfam" id="PF16313">
    <property type="entry name" value="DUF4953"/>
    <property type="match status" value="1"/>
</dbReference>
<dbReference type="PANTHER" id="PTHR38478:SF1">
    <property type="entry name" value="ZINC DEPENDENT METALLOPROTEASE DOMAIN LIPOPROTEIN"/>
    <property type="match status" value="1"/>
</dbReference>